<dbReference type="InterPro" id="IPR038606">
    <property type="entry name" value="To_sf"/>
</dbReference>
<dbReference type="Pfam" id="PF06585">
    <property type="entry name" value="JHBP"/>
    <property type="match status" value="1"/>
</dbReference>
<keyword evidence="3" id="KW-1185">Reference proteome</keyword>
<evidence type="ECO:0000256" key="1">
    <source>
        <dbReference type="SAM" id="SignalP"/>
    </source>
</evidence>
<reference evidence="2" key="2">
    <citation type="submission" date="2022-10" db="EMBL/GenBank/DDBJ databases">
        <authorList>
            <consortium name="ENA_rothamsted_submissions"/>
            <consortium name="culmorum"/>
            <person name="King R."/>
        </authorList>
    </citation>
    <scope>NUCLEOTIDE SEQUENCE</scope>
</reference>
<evidence type="ECO:0000313" key="3">
    <source>
        <dbReference type="Proteomes" id="UP001153714"/>
    </source>
</evidence>
<gene>
    <name evidence="2" type="ORF">DIATSA_LOCUS960</name>
</gene>
<organism evidence="2 3">
    <name type="scientific">Diatraea saccharalis</name>
    <name type="common">sugarcane borer</name>
    <dbReference type="NCBI Taxonomy" id="40085"/>
    <lineage>
        <taxon>Eukaryota</taxon>
        <taxon>Metazoa</taxon>
        <taxon>Ecdysozoa</taxon>
        <taxon>Arthropoda</taxon>
        <taxon>Hexapoda</taxon>
        <taxon>Insecta</taxon>
        <taxon>Pterygota</taxon>
        <taxon>Neoptera</taxon>
        <taxon>Endopterygota</taxon>
        <taxon>Lepidoptera</taxon>
        <taxon>Glossata</taxon>
        <taxon>Ditrysia</taxon>
        <taxon>Pyraloidea</taxon>
        <taxon>Crambidae</taxon>
        <taxon>Crambinae</taxon>
        <taxon>Diatraea</taxon>
    </lineage>
</organism>
<dbReference type="Proteomes" id="UP001153714">
    <property type="component" value="Chromosome 10"/>
</dbReference>
<dbReference type="InterPro" id="IPR010562">
    <property type="entry name" value="Haemolymph_juvenile_hormone-bd"/>
</dbReference>
<dbReference type="PANTHER" id="PTHR20993:SF0">
    <property type="entry name" value="GH07914P"/>
    <property type="match status" value="1"/>
</dbReference>
<dbReference type="Gene3D" id="3.15.10.30">
    <property type="entry name" value="Haemolymph juvenile hormone binding protein"/>
    <property type="match status" value="1"/>
</dbReference>
<name>A0A9N9N313_9NEOP</name>
<dbReference type="OrthoDB" id="7339216at2759"/>
<accession>A0A9N9N313</accession>
<protein>
    <submittedName>
        <fullName evidence="2">Uncharacterized protein</fullName>
    </submittedName>
</protein>
<feature type="chain" id="PRO_5040363696" evidence="1">
    <location>
        <begin position="18"/>
        <end position="219"/>
    </location>
</feature>
<reference evidence="2" key="1">
    <citation type="submission" date="2021-12" db="EMBL/GenBank/DDBJ databases">
        <authorList>
            <person name="King R."/>
        </authorList>
    </citation>
    <scope>NUCLEOTIDE SEQUENCE</scope>
</reference>
<dbReference type="EMBL" id="OU893341">
    <property type="protein sequence ID" value="CAG9782724.1"/>
    <property type="molecule type" value="Genomic_DNA"/>
</dbReference>
<dbReference type="AlphaFoldDB" id="A0A9N9N313"/>
<keyword evidence="1" id="KW-0732">Signal</keyword>
<sequence>MKVLAVVFAALLAYVAADVQRSNERFVEGIIAGVIEDLSNQMRESGLDPLQVSESFKQTLPVTDLLVVKAEVEDFIVAGLSNIVLSQINYSILLSRLTFRVTLPLISVNIASSSADVLLLGFDADASVSGSLDIANTELLGQVGISIGIISGVSVRTISLDFRPGQVTSNLNAIILGKDVSDQVNTIAQYTVPNILADNKNDIDRVLEHYATILIEQNL</sequence>
<proteinExistence type="predicted"/>
<feature type="signal peptide" evidence="1">
    <location>
        <begin position="1"/>
        <end position="17"/>
    </location>
</feature>
<dbReference type="PANTHER" id="PTHR20993">
    <property type="entry name" value="GH07914P"/>
    <property type="match status" value="1"/>
</dbReference>
<evidence type="ECO:0000313" key="2">
    <source>
        <dbReference type="EMBL" id="CAG9782724.1"/>
    </source>
</evidence>